<dbReference type="PANTHER" id="PTHR11799:SF12">
    <property type="entry name" value="PARAOXONASE-RELATED"/>
    <property type="match status" value="1"/>
</dbReference>
<reference evidence="1" key="2">
    <citation type="submission" date="2020-04" db="EMBL/GenBank/DDBJ databases">
        <authorList>
            <person name="Santos R.A.C."/>
            <person name="Steenwyk J.L."/>
            <person name="Rivero-Menendez O."/>
            <person name="Mead M.E."/>
            <person name="Silva L.P."/>
            <person name="Bastos R.W."/>
            <person name="Alastruey-Izquierdo A."/>
            <person name="Goldman G.H."/>
            <person name="Rokas A."/>
        </authorList>
    </citation>
    <scope>NUCLEOTIDE SEQUENCE</scope>
    <source>
        <strain evidence="1">CNM-CM6805</strain>
    </source>
</reference>
<reference evidence="1" key="1">
    <citation type="journal article" date="2020" name="bioRxiv">
        <title>Genomic and phenotypic heterogeneity of clinical isolates of the human pathogens Aspergillus fumigatus, Aspergillus lentulus and Aspergillus fumigatiaffinis.</title>
        <authorList>
            <person name="dos Santos R.A.C."/>
            <person name="Steenwyk J.L."/>
            <person name="Rivero-Menendez O."/>
            <person name="Mead M.E."/>
            <person name="Silva L.P."/>
            <person name="Bastos R.W."/>
            <person name="Alastruey-Izquierdo A."/>
            <person name="Goldman G.H."/>
            <person name="Rokas A."/>
        </authorList>
    </citation>
    <scope>NUCLEOTIDE SEQUENCE</scope>
    <source>
        <strain evidence="1">CNM-CM6805</strain>
    </source>
</reference>
<dbReference type="Gene3D" id="2.120.10.30">
    <property type="entry name" value="TolB, C-terminal domain"/>
    <property type="match status" value="1"/>
</dbReference>
<dbReference type="InterPro" id="IPR051288">
    <property type="entry name" value="Serum_paraoxonase/arylesterase"/>
</dbReference>
<name>A0A8H4HE37_9EURO</name>
<dbReference type="EMBL" id="JAAAPX010000011">
    <property type="protein sequence ID" value="KAF4243548.1"/>
    <property type="molecule type" value="Genomic_DNA"/>
</dbReference>
<proteinExistence type="predicted"/>
<dbReference type="AlphaFoldDB" id="A0A8H4HE37"/>
<dbReference type="InterPro" id="IPR011042">
    <property type="entry name" value="6-blade_b-propeller_TolB-like"/>
</dbReference>
<dbReference type="Proteomes" id="UP000653565">
    <property type="component" value="Unassembled WGS sequence"/>
</dbReference>
<evidence type="ECO:0000313" key="1">
    <source>
        <dbReference type="EMBL" id="KAF4243548.1"/>
    </source>
</evidence>
<dbReference type="PANTHER" id="PTHR11799">
    <property type="entry name" value="PARAOXONASE"/>
    <property type="match status" value="1"/>
</dbReference>
<sequence>MASFLLAPFTPLTVRVKVLGVSRLFRAFENLHGEDTQVIPDTLFTEDLHYHAPSHQLFGASESEDKTRNTWFPPLKRLTNWNEPESIGQGNIIVIDANTLTATRLTLHNFKGPFNTHGIDIYSPPEDPSSIYIVAIPKARSRLEIFHHKIGTTEATHLRSVWHPLIRTPNDVYFQTRNEIYVTNDHFYRDGVMRLIEDLAYGKTAPTDLIHLKIADPITQTLKSGGEVDDMAGVIGTVANKGIHNNNGLGRGKTPSEIMICRTAIGQLLLAEVDEQHKPQLKIHETIQLPCTLDNPSYFADPYVAKTGRDASGYDLAGLAQAIAFPNGLDPVMVVLVQPKVNTRSKIKDKDSNNWTQKVIFQDDGHILRTASTAVLVAIDPDDNNGKKQANLFVTGPLAKGVVVSRIDL</sequence>
<evidence type="ECO:0008006" key="3">
    <source>
        <dbReference type="Google" id="ProtNLM"/>
    </source>
</evidence>
<protein>
    <recommendedName>
        <fullName evidence="3">Serum paraoxonase/arylesterase family protein</fullName>
    </recommendedName>
</protein>
<evidence type="ECO:0000313" key="2">
    <source>
        <dbReference type="Proteomes" id="UP000653565"/>
    </source>
</evidence>
<comment type="caution">
    <text evidence="1">The sequence shown here is derived from an EMBL/GenBank/DDBJ whole genome shotgun (WGS) entry which is preliminary data.</text>
</comment>
<accession>A0A8H4HE37</accession>
<keyword evidence="2" id="KW-1185">Reference proteome</keyword>
<organism evidence="1 2">
    <name type="scientific">Aspergillus fumigatiaffinis</name>
    <dbReference type="NCBI Taxonomy" id="340414"/>
    <lineage>
        <taxon>Eukaryota</taxon>
        <taxon>Fungi</taxon>
        <taxon>Dikarya</taxon>
        <taxon>Ascomycota</taxon>
        <taxon>Pezizomycotina</taxon>
        <taxon>Eurotiomycetes</taxon>
        <taxon>Eurotiomycetidae</taxon>
        <taxon>Eurotiales</taxon>
        <taxon>Aspergillaceae</taxon>
        <taxon>Aspergillus</taxon>
        <taxon>Aspergillus subgen. Fumigati</taxon>
    </lineage>
</organism>
<gene>
    <name evidence="1" type="ORF">CNMCM6805_000942</name>
</gene>